<keyword evidence="2" id="KW-1185">Reference proteome</keyword>
<dbReference type="Proteomes" id="UP001066276">
    <property type="component" value="Chromosome 1_2"/>
</dbReference>
<sequence>MRHAFIFTRAGFLLVAWPRVPLPSSETHVVFTRTGFLLVAWPRVRLPSNEACVVFICASFCAAGFLLARTRACPVFFLLQCLLVHDKAFTL</sequence>
<organism evidence="1 2">
    <name type="scientific">Pleurodeles waltl</name>
    <name type="common">Iberian ribbed newt</name>
    <dbReference type="NCBI Taxonomy" id="8319"/>
    <lineage>
        <taxon>Eukaryota</taxon>
        <taxon>Metazoa</taxon>
        <taxon>Chordata</taxon>
        <taxon>Craniata</taxon>
        <taxon>Vertebrata</taxon>
        <taxon>Euteleostomi</taxon>
        <taxon>Amphibia</taxon>
        <taxon>Batrachia</taxon>
        <taxon>Caudata</taxon>
        <taxon>Salamandroidea</taxon>
        <taxon>Salamandridae</taxon>
        <taxon>Pleurodelinae</taxon>
        <taxon>Pleurodeles</taxon>
    </lineage>
</organism>
<evidence type="ECO:0000313" key="1">
    <source>
        <dbReference type="EMBL" id="KAJ1206820.1"/>
    </source>
</evidence>
<evidence type="ECO:0000313" key="2">
    <source>
        <dbReference type="Proteomes" id="UP001066276"/>
    </source>
</evidence>
<protein>
    <recommendedName>
        <fullName evidence="3">Secreted protein</fullName>
    </recommendedName>
</protein>
<reference evidence="1" key="1">
    <citation type="journal article" date="2022" name="bioRxiv">
        <title>Sequencing and chromosome-scale assembly of the giantPleurodeles waltlgenome.</title>
        <authorList>
            <person name="Brown T."/>
            <person name="Elewa A."/>
            <person name="Iarovenko S."/>
            <person name="Subramanian E."/>
            <person name="Araus A.J."/>
            <person name="Petzold A."/>
            <person name="Susuki M."/>
            <person name="Suzuki K.-i.T."/>
            <person name="Hayashi T."/>
            <person name="Toyoda A."/>
            <person name="Oliveira C."/>
            <person name="Osipova E."/>
            <person name="Leigh N.D."/>
            <person name="Simon A."/>
            <person name="Yun M.H."/>
        </authorList>
    </citation>
    <scope>NUCLEOTIDE SEQUENCE</scope>
    <source>
        <strain evidence="1">20211129_DDA</strain>
        <tissue evidence="1">Liver</tissue>
    </source>
</reference>
<gene>
    <name evidence="1" type="ORF">NDU88_002217</name>
</gene>
<dbReference type="AlphaFoldDB" id="A0AAV7W3F2"/>
<evidence type="ECO:0008006" key="3">
    <source>
        <dbReference type="Google" id="ProtNLM"/>
    </source>
</evidence>
<dbReference type="EMBL" id="JANPWB010000002">
    <property type="protein sequence ID" value="KAJ1206820.1"/>
    <property type="molecule type" value="Genomic_DNA"/>
</dbReference>
<proteinExistence type="predicted"/>
<comment type="caution">
    <text evidence="1">The sequence shown here is derived from an EMBL/GenBank/DDBJ whole genome shotgun (WGS) entry which is preliminary data.</text>
</comment>
<accession>A0AAV7W3F2</accession>
<name>A0AAV7W3F2_PLEWA</name>